<keyword evidence="1" id="KW-1133">Transmembrane helix</keyword>
<accession>A0A1A6C559</accession>
<keyword evidence="1" id="KW-0472">Membrane</keyword>
<comment type="caution">
    <text evidence="2">The sequence shown here is derived from an EMBL/GenBank/DDBJ whole genome shotgun (WGS) entry which is preliminary data.</text>
</comment>
<evidence type="ECO:0000313" key="3">
    <source>
        <dbReference type="Proteomes" id="UP000029273"/>
    </source>
</evidence>
<dbReference type="AlphaFoldDB" id="A0A1A6C559"/>
<name>A0A1A6C559_9GAMM</name>
<gene>
    <name evidence="2" type="ORF">Thpro_022034</name>
</gene>
<dbReference type="Proteomes" id="UP000029273">
    <property type="component" value="Unassembled WGS sequence"/>
</dbReference>
<evidence type="ECO:0000256" key="1">
    <source>
        <dbReference type="SAM" id="Phobius"/>
    </source>
</evidence>
<reference evidence="2 3" key="1">
    <citation type="journal article" date="2014" name="Genome Announc.">
        <title>Draft Genome Sequence of the Iron-Oxidizing, Acidophilic, and Halotolerant 'Thiobacillus prosperus' Type Strain DSM 5130.</title>
        <authorList>
            <person name="Ossandon F.J."/>
            <person name="Cardenas J.P."/>
            <person name="Corbett M."/>
            <person name="Quatrini R."/>
            <person name="Holmes D.S."/>
            <person name="Watkin E."/>
        </authorList>
    </citation>
    <scope>NUCLEOTIDE SEQUENCE [LARGE SCALE GENOMIC DNA]</scope>
    <source>
        <strain evidence="2 3">DSM 5130</strain>
    </source>
</reference>
<keyword evidence="1" id="KW-0812">Transmembrane</keyword>
<dbReference type="EMBL" id="JQSG02000003">
    <property type="protein sequence ID" value="OBS09706.1"/>
    <property type="molecule type" value="Genomic_DNA"/>
</dbReference>
<organism evidence="2 3">
    <name type="scientific">Acidihalobacter prosperus</name>
    <dbReference type="NCBI Taxonomy" id="160660"/>
    <lineage>
        <taxon>Bacteria</taxon>
        <taxon>Pseudomonadati</taxon>
        <taxon>Pseudomonadota</taxon>
        <taxon>Gammaproteobacteria</taxon>
        <taxon>Chromatiales</taxon>
        <taxon>Ectothiorhodospiraceae</taxon>
        <taxon>Acidihalobacter</taxon>
    </lineage>
</organism>
<feature type="transmembrane region" description="Helical" evidence="1">
    <location>
        <begin position="6"/>
        <end position="22"/>
    </location>
</feature>
<evidence type="ECO:0000313" key="2">
    <source>
        <dbReference type="EMBL" id="OBS09706.1"/>
    </source>
</evidence>
<sequence>MFGNAIIYFFIFVLLMVLYRWPRRAGLMEAEALIASGESK</sequence>
<proteinExistence type="predicted"/>
<keyword evidence="3" id="KW-1185">Reference proteome</keyword>
<protein>
    <submittedName>
        <fullName evidence="2">Uncharacterized protein</fullName>
    </submittedName>
</protein>